<evidence type="ECO:0000256" key="1">
    <source>
        <dbReference type="SAM" id="Phobius"/>
    </source>
</evidence>
<keyword evidence="1" id="KW-1133">Transmembrane helix</keyword>
<keyword evidence="1" id="KW-0472">Membrane</keyword>
<evidence type="ECO:0000313" key="3">
    <source>
        <dbReference type="Proteomes" id="UP000005824"/>
    </source>
</evidence>
<dbReference type="Pfam" id="PF04955">
    <property type="entry name" value="HupE_UreJ"/>
    <property type="match status" value="1"/>
</dbReference>
<protein>
    <submittedName>
        <fullName evidence="2">Uncharacterized protein</fullName>
    </submittedName>
</protein>
<feature type="transmembrane region" description="Helical" evidence="1">
    <location>
        <begin position="91"/>
        <end position="107"/>
    </location>
</feature>
<feature type="transmembrane region" description="Helical" evidence="1">
    <location>
        <begin position="12"/>
        <end position="33"/>
    </location>
</feature>
<feature type="transmembrane region" description="Helical" evidence="1">
    <location>
        <begin position="65"/>
        <end position="85"/>
    </location>
</feature>
<keyword evidence="1" id="KW-0812">Transmembrane</keyword>
<name>B4CYU0_9BACT</name>
<dbReference type="InterPro" id="IPR007038">
    <property type="entry name" value="HupE_UreJ"/>
</dbReference>
<accession>B4CYU0</accession>
<feature type="transmembrane region" description="Helical" evidence="1">
    <location>
        <begin position="114"/>
        <end position="134"/>
    </location>
</feature>
<proteinExistence type="predicted"/>
<comment type="caution">
    <text evidence="2">The sequence shown here is derived from an EMBL/GenBank/DDBJ whole genome shotgun (WGS) entry which is preliminary data.</text>
</comment>
<sequence>MTVQGMSSFMTGALHPLLTPSHVIILLALGLAVGQHIPLRLGAPLKVFAGCSAIGLALTTTGRIAGVHPGILSGIAFAIGGIVAFGKKLPFAVPAILLGAGALAIGLDSGVEKGAAWTVFGTLSGTWVGLLVYLVNFAFYTSLAAEKKQQWLQIGIRVAGSWILAISVLMLAFALRK</sequence>
<dbReference type="EMBL" id="ABVL01000004">
    <property type="protein sequence ID" value="EDY20631.1"/>
    <property type="molecule type" value="Genomic_DNA"/>
</dbReference>
<dbReference type="AlphaFoldDB" id="B4CYU0"/>
<dbReference type="Proteomes" id="UP000005824">
    <property type="component" value="Unassembled WGS sequence"/>
</dbReference>
<reference evidence="2 3" key="1">
    <citation type="journal article" date="2011" name="J. Bacteriol.">
        <title>Genome sequence of Chthoniobacter flavus Ellin428, an aerobic heterotrophic soil bacterium.</title>
        <authorList>
            <person name="Kant R."/>
            <person name="van Passel M.W."/>
            <person name="Palva A."/>
            <person name="Lucas S."/>
            <person name="Lapidus A."/>
            <person name="Glavina Del Rio T."/>
            <person name="Dalin E."/>
            <person name="Tice H."/>
            <person name="Bruce D."/>
            <person name="Goodwin L."/>
            <person name="Pitluck S."/>
            <person name="Larimer F.W."/>
            <person name="Land M.L."/>
            <person name="Hauser L."/>
            <person name="Sangwan P."/>
            <person name="de Vos W.M."/>
            <person name="Janssen P.H."/>
            <person name="Smidt H."/>
        </authorList>
    </citation>
    <scope>NUCLEOTIDE SEQUENCE [LARGE SCALE GENOMIC DNA]</scope>
    <source>
        <strain evidence="2 3">Ellin428</strain>
    </source>
</reference>
<evidence type="ECO:0000313" key="2">
    <source>
        <dbReference type="EMBL" id="EDY20631.1"/>
    </source>
</evidence>
<organism evidence="2 3">
    <name type="scientific">Chthoniobacter flavus Ellin428</name>
    <dbReference type="NCBI Taxonomy" id="497964"/>
    <lineage>
        <taxon>Bacteria</taxon>
        <taxon>Pseudomonadati</taxon>
        <taxon>Verrucomicrobiota</taxon>
        <taxon>Spartobacteria</taxon>
        <taxon>Chthoniobacterales</taxon>
        <taxon>Chthoniobacteraceae</taxon>
        <taxon>Chthoniobacter</taxon>
    </lineage>
</organism>
<feature type="transmembrane region" description="Helical" evidence="1">
    <location>
        <begin position="154"/>
        <end position="175"/>
    </location>
</feature>
<dbReference type="InParanoid" id="B4CYU0"/>
<dbReference type="eggNOG" id="ENOG503355Q">
    <property type="taxonomic scope" value="Bacteria"/>
</dbReference>
<keyword evidence="3" id="KW-1185">Reference proteome</keyword>
<gene>
    <name evidence="2" type="ORF">CfE428DRAFT_1828</name>
</gene>